<proteinExistence type="predicted"/>
<dbReference type="GO" id="GO:0000271">
    <property type="term" value="P:polysaccharide biosynthetic process"/>
    <property type="evidence" value="ECO:0007669"/>
    <property type="project" value="TreeGrafter"/>
</dbReference>
<evidence type="ECO:0000256" key="1">
    <source>
        <dbReference type="ARBA" id="ARBA00001298"/>
    </source>
</evidence>
<dbReference type="RefSeq" id="WP_011941630.1">
    <property type="nucleotide sequence ID" value="NC_009484.1"/>
</dbReference>
<dbReference type="STRING" id="349163.Acry_0593"/>
<reference evidence="10 11" key="1">
    <citation type="submission" date="2007-05" db="EMBL/GenBank/DDBJ databases">
        <title>Complete sequence of chromosome of Acidiphilium cryptum JF-5.</title>
        <authorList>
            <consortium name="US DOE Joint Genome Institute"/>
            <person name="Copeland A."/>
            <person name="Lucas S."/>
            <person name="Lapidus A."/>
            <person name="Barry K."/>
            <person name="Detter J.C."/>
            <person name="Glavina del Rio T."/>
            <person name="Hammon N."/>
            <person name="Israni S."/>
            <person name="Dalin E."/>
            <person name="Tice H."/>
            <person name="Pitluck S."/>
            <person name="Sims D."/>
            <person name="Brettin T."/>
            <person name="Bruce D."/>
            <person name="Han C."/>
            <person name="Schmutz J."/>
            <person name="Larimer F."/>
            <person name="Land M."/>
            <person name="Hauser L."/>
            <person name="Kyrpides N."/>
            <person name="Kim E."/>
            <person name="Magnuson T."/>
            <person name="Richardson P."/>
        </authorList>
    </citation>
    <scope>NUCLEOTIDE SEQUENCE [LARGE SCALE GENOMIC DNA]</scope>
    <source>
        <strain evidence="10 11">JF-5</strain>
    </source>
</reference>
<protein>
    <recommendedName>
        <fullName evidence="4">dTDP-4-dehydrorhamnose 3,5-epimerase</fullName>
        <ecNumber evidence="3">5.1.3.13</ecNumber>
    </recommendedName>
    <alternativeName>
        <fullName evidence="6">Thymidine diphospho-4-keto-rhamnose 3,5-epimerase</fullName>
    </alternativeName>
    <alternativeName>
        <fullName evidence="5">dTDP-4-keto-6-deoxyglucose 3,5-epimerase</fullName>
    </alternativeName>
    <alternativeName>
        <fullName evidence="7">dTDP-6-deoxy-D-xylo-4-hexulose 3,5-epimerase</fullName>
    </alternativeName>
</protein>
<dbReference type="InterPro" id="IPR000888">
    <property type="entry name" value="RmlC-like"/>
</dbReference>
<feature type="active site" description="Proton donor" evidence="8">
    <location>
        <position position="132"/>
    </location>
</feature>
<accession>A5FW35</accession>
<evidence type="ECO:0000313" key="11">
    <source>
        <dbReference type="Proteomes" id="UP000000245"/>
    </source>
</evidence>
<keyword evidence="10" id="KW-0413">Isomerase</keyword>
<evidence type="ECO:0000256" key="2">
    <source>
        <dbReference type="ARBA" id="ARBA00001997"/>
    </source>
</evidence>
<evidence type="ECO:0000256" key="7">
    <source>
        <dbReference type="ARBA" id="ARBA00033311"/>
    </source>
</evidence>
<dbReference type="EC" id="5.1.3.13" evidence="3"/>
<dbReference type="InterPro" id="IPR011051">
    <property type="entry name" value="RmlC_Cupin_sf"/>
</dbReference>
<dbReference type="PANTHER" id="PTHR21047">
    <property type="entry name" value="DTDP-6-DEOXY-D-GLUCOSE-3,5 EPIMERASE"/>
    <property type="match status" value="1"/>
</dbReference>
<feature type="active site" description="Proton acceptor" evidence="8">
    <location>
        <position position="62"/>
    </location>
</feature>
<evidence type="ECO:0000256" key="9">
    <source>
        <dbReference type="PIRSR" id="PIRSR600888-3"/>
    </source>
</evidence>
<dbReference type="KEGG" id="acr:Acry_0593"/>
<dbReference type="GO" id="GO:0008830">
    <property type="term" value="F:dTDP-4-dehydrorhamnose 3,5-epimerase activity"/>
    <property type="evidence" value="ECO:0007669"/>
    <property type="project" value="UniProtKB-EC"/>
</dbReference>
<dbReference type="GO" id="GO:0005829">
    <property type="term" value="C:cytosol"/>
    <property type="evidence" value="ECO:0007669"/>
    <property type="project" value="TreeGrafter"/>
</dbReference>
<dbReference type="HOGENOM" id="CLU_090940_1_1_5"/>
<dbReference type="AlphaFoldDB" id="A5FW35"/>
<comment type="catalytic activity">
    <reaction evidence="1">
        <text>dTDP-4-dehydro-6-deoxy-alpha-D-glucose = dTDP-4-dehydro-beta-L-rhamnose</text>
        <dbReference type="Rhea" id="RHEA:16969"/>
        <dbReference type="ChEBI" id="CHEBI:57649"/>
        <dbReference type="ChEBI" id="CHEBI:62830"/>
        <dbReference type="EC" id="5.1.3.13"/>
    </reaction>
</comment>
<comment type="function">
    <text evidence="2">Catalyzes the epimerization of the C3' and C5'positions of dTDP-6-deoxy-D-xylo-4-hexulose, forming dTDP-6-deoxy-L-lyxo-4-hexulose.</text>
</comment>
<name>A5FW35_ACICJ</name>
<evidence type="ECO:0000256" key="3">
    <source>
        <dbReference type="ARBA" id="ARBA00012098"/>
    </source>
</evidence>
<evidence type="ECO:0000256" key="8">
    <source>
        <dbReference type="PIRSR" id="PIRSR600888-1"/>
    </source>
</evidence>
<dbReference type="PANTHER" id="PTHR21047:SF2">
    <property type="entry name" value="THYMIDINE DIPHOSPHO-4-KETO-RHAMNOSE 3,5-EPIMERASE"/>
    <property type="match status" value="1"/>
</dbReference>
<feature type="site" description="Participates in a stacking interaction with the thymidine ring of dTDP-4-oxo-6-deoxyglucose" evidence="9">
    <location>
        <position position="138"/>
    </location>
</feature>
<dbReference type="GO" id="GO:0019305">
    <property type="term" value="P:dTDP-rhamnose biosynthetic process"/>
    <property type="evidence" value="ECO:0007669"/>
    <property type="project" value="TreeGrafter"/>
</dbReference>
<dbReference type="Gene3D" id="2.60.120.10">
    <property type="entry name" value="Jelly Rolls"/>
    <property type="match status" value="1"/>
</dbReference>
<keyword evidence="11" id="KW-1185">Reference proteome</keyword>
<dbReference type="InterPro" id="IPR014710">
    <property type="entry name" value="RmlC-like_jellyroll"/>
</dbReference>
<organism evidence="10 11">
    <name type="scientific">Acidiphilium cryptum (strain JF-5)</name>
    <dbReference type="NCBI Taxonomy" id="349163"/>
    <lineage>
        <taxon>Bacteria</taxon>
        <taxon>Pseudomonadati</taxon>
        <taxon>Pseudomonadota</taxon>
        <taxon>Alphaproteobacteria</taxon>
        <taxon>Acetobacterales</taxon>
        <taxon>Acidocellaceae</taxon>
        <taxon>Acidiphilium</taxon>
    </lineage>
</organism>
<gene>
    <name evidence="10" type="ordered locus">Acry_0593</name>
</gene>
<sequence length="183" mass="20132">MDIRQTALPGVVVVESPVVTDARGAFQRCFCSRDLAPLLGTREIAQINRSLTARSGTVRGLHFQFPPHAEMKLIRCLRGRVWDVAVDLRAGSPQLLRWHAEELSAANGRMLVIPEGVAHGFQALENDSELLYIHTAHYAHAAEGGVRCDDPQLGIDWPMMVGGLSDRDRALPMLPALFTGFPQ</sequence>
<dbReference type="Proteomes" id="UP000000245">
    <property type="component" value="Chromosome"/>
</dbReference>
<dbReference type="SUPFAM" id="SSF51182">
    <property type="entry name" value="RmlC-like cupins"/>
    <property type="match status" value="1"/>
</dbReference>
<evidence type="ECO:0000256" key="6">
    <source>
        <dbReference type="ARBA" id="ARBA00031424"/>
    </source>
</evidence>
<dbReference type="CDD" id="cd00438">
    <property type="entry name" value="cupin_RmlC"/>
    <property type="match status" value="1"/>
</dbReference>
<evidence type="ECO:0000256" key="4">
    <source>
        <dbReference type="ARBA" id="ARBA00019595"/>
    </source>
</evidence>
<dbReference type="EMBL" id="CP000697">
    <property type="protein sequence ID" value="ABQ29817.1"/>
    <property type="molecule type" value="Genomic_DNA"/>
</dbReference>
<evidence type="ECO:0000313" key="10">
    <source>
        <dbReference type="EMBL" id="ABQ29817.1"/>
    </source>
</evidence>
<dbReference type="Pfam" id="PF00908">
    <property type="entry name" value="dTDP_sugar_isom"/>
    <property type="match status" value="1"/>
</dbReference>
<dbReference type="eggNOG" id="COG1898">
    <property type="taxonomic scope" value="Bacteria"/>
</dbReference>
<evidence type="ECO:0000256" key="5">
    <source>
        <dbReference type="ARBA" id="ARBA00029758"/>
    </source>
</evidence>